<proteinExistence type="predicted"/>
<evidence type="ECO:0000256" key="3">
    <source>
        <dbReference type="SAM" id="SignalP"/>
    </source>
</evidence>
<feature type="transmembrane region" description="Helical" evidence="2">
    <location>
        <begin position="160"/>
        <end position="179"/>
    </location>
</feature>
<feature type="signal peptide" evidence="3">
    <location>
        <begin position="1"/>
        <end position="22"/>
    </location>
</feature>
<gene>
    <name evidence="4" type="ORF">ENJ89_11375</name>
</gene>
<keyword evidence="3" id="KW-0732">Signal</keyword>
<dbReference type="Proteomes" id="UP000886124">
    <property type="component" value="Unassembled WGS sequence"/>
</dbReference>
<evidence type="ECO:0000256" key="1">
    <source>
        <dbReference type="SAM" id="MobiDB-lite"/>
    </source>
</evidence>
<evidence type="ECO:0000313" key="4">
    <source>
        <dbReference type="EMBL" id="HHJ53787.1"/>
    </source>
</evidence>
<organism evidence="4">
    <name type="scientific">Caldithrix abyssi</name>
    <dbReference type="NCBI Taxonomy" id="187145"/>
    <lineage>
        <taxon>Bacteria</taxon>
        <taxon>Pseudomonadati</taxon>
        <taxon>Calditrichota</taxon>
        <taxon>Calditrichia</taxon>
        <taxon>Calditrichales</taxon>
        <taxon>Calditrichaceae</taxon>
        <taxon>Caldithrix</taxon>
    </lineage>
</organism>
<reference evidence="4" key="1">
    <citation type="journal article" date="2020" name="mSystems">
        <title>Genome- and Community-Level Interaction Insights into Carbon Utilization and Element Cycling Functions of Hydrothermarchaeota in Hydrothermal Sediment.</title>
        <authorList>
            <person name="Zhou Z."/>
            <person name="Liu Y."/>
            <person name="Xu W."/>
            <person name="Pan J."/>
            <person name="Luo Z.H."/>
            <person name="Li M."/>
        </authorList>
    </citation>
    <scope>NUCLEOTIDE SEQUENCE [LARGE SCALE GENOMIC DNA]</scope>
    <source>
        <strain evidence="4">HyVt-527</strain>
    </source>
</reference>
<protein>
    <recommendedName>
        <fullName evidence="5">Protein BatD</fullName>
    </recommendedName>
</protein>
<feature type="chain" id="PRO_5031372525" description="Protein BatD" evidence="3">
    <location>
        <begin position="23"/>
        <end position="334"/>
    </location>
</feature>
<accession>A0A7V5UFS9</accession>
<name>A0A7V5UFS9_CALAY</name>
<comment type="caution">
    <text evidence="4">The sequence shown here is derived from an EMBL/GenBank/DDBJ whole genome shotgun (WGS) entry which is preliminary data.</text>
</comment>
<keyword evidence="2" id="KW-1133">Transmembrane helix</keyword>
<keyword evidence="2" id="KW-0812">Transmembrane</keyword>
<evidence type="ECO:0000256" key="2">
    <source>
        <dbReference type="SAM" id="Phobius"/>
    </source>
</evidence>
<feature type="region of interest" description="Disordered" evidence="1">
    <location>
        <begin position="314"/>
        <end position="334"/>
    </location>
</feature>
<keyword evidence="2" id="KW-0472">Membrane</keyword>
<evidence type="ECO:0008006" key="5">
    <source>
        <dbReference type="Google" id="ProtNLM"/>
    </source>
</evidence>
<dbReference type="AlphaFoldDB" id="A0A7V5UFS9"/>
<sequence>MTAKKAAIIFLLLVTICSFGFAQQPLIEVKAQVDTSVITIGDKITYSIIIDRAKDLRIIRPGEGINLGSFEIKGYHFPKPQVKDNRVIERFDFTISVYDTGTFVIPPYPVAYFPSDTSKKYQVVEAPAIEIHVKSVLTGSAKKELKDIKGPIDIPFNYKFWISVAAVLVLLALIGYLLYRLYKKRKERGYLITPPPPPRPAHEIALEALNKLFASDLIEQGKYKEFYSRLSEILRTYLEGRYFFPAMEETTREILTGLKENEPSEERYRELEYVLTLSDLVKFAKYVPDEREIKESREKSLQFVEATKIVFAPQEEEKNGAQEPLMVEEKKEGT</sequence>
<dbReference type="EMBL" id="DROD01000717">
    <property type="protein sequence ID" value="HHJ53787.1"/>
    <property type="molecule type" value="Genomic_DNA"/>
</dbReference>